<keyword evidence="1" id="KW-1015">Disulfide bond</keyword>
<dbReference type="EMBL" id="KZ308912">
    <property type="protein sequence ID" value="KAG8235456.1"/>
    <property type="molecule type" value="Genomic_DNA"/>
</dbReference>
<dbReference type="InterPro" id="IPR001254">
    <property type="entry name" value="Trypsin_dom"/>
</dbReference>
<protein>
    <recommendedName>
        <fullName evidence="3">Peptidase S1 domain-containing protein</fullName>
    </recommendedName>
</protein>
<dbReference type="PROSITE" id="PS50240">
    <property type="entry name" value="TRYPSIN_DOM"/>
    <property type="match status" value="1"/>
</dbReference>
<dbReference type="OrthoDB" id="9028152at2759"/>
<evidence type="ECO:0000313" key="4">
    <source>
        <dbReference type="EMBL" id="KAG8235456.1"/>
    </source>
</evidence>
<dbReference type="Gene3D" id="2.40.10.10">
    <property type="entry name" value="Trypsin-like serine proteases"/>
    <property type="match status" value="1"/>
</dbReference>
<dbReference type="PANTHER" id="PTHR24256">
    <property type="entry name" value="TRYPTASE-RELATED"/>
    <property type="match status" value="1"/>
</dbReference>
<dbReference type="PROSITE" id="PS00135">
    <property type="entry name" value="TRYPSIN_SER"/>
    <property type="match status" value="1"/>
</dbReference>
<dbReference type="GO" id="GO:0004252">
    <property type="term" value="F:serine-type endopeptidase activity"/>
    <property type="evidence" value="ECO:0007669"/>
    <property type="project" value="InterPro"/>
</dbReference>
<dbReference type="InterPro" id="IPR033116">
    <property type="entry name" value="TRYPSIN_SER"/>
</dbReference>
<accession>A0A8K0KHT2</accession>
<sequence>MKLPVSQYYQVCFFAGSSSQIKLWVQIPVMTNTQCAPIYQRQLTLNANQMCAGGVKGKDSCRGDSGGPLMSYDESVVRGRPGNQWTAAGIVSIGPAVCGAEGRPGIYTRVGPYVSWVLDQLKP</sequence>
<evidence type="ECO:0000313" key="5">
    <source>
        <dbReference type="Proteomes" id="UP000792457"/>
    </source>
</evidence>
<comment type="caution">
    <text evidence="4">The sequence shown here is derived from an EMBL/GenBank/DDBJ whole genome shotgun (WGS) entry which is preliminary data.</text>
</comment>
<dbReference type="SUPFAM" id="SSF50494">
    <property type="entry name" value="Trypsin-like serine proteases"/>
    <property type="match status" value="1"/>
</dbReference>
<reference evidence="4" key="1">
    <citation type="submission" date="2013-04" db="EMBL/GenBank/DDBJ databases">
        <authorList>
            <person name="Qu J."/>
            <person name="Murali S.C."/>
            <person name="Bandaranaike D."/>
            <person name="Bellair M."/>
            <person name="Blankenburg K."/>
            <person name="Chao H."/>
            <person name="Dinh H."/>
            <person name="Doddapaneni H."/>
            <person name="Downs B."/>
            <person name="Dugan-Rocha S."/>
            <person name="Elkadiri S."/>
            <person name="Gnanaolivu R.D."/>
            <person name="Hernandez B."/>
            <person name="Javaid M."/>
            <person name="Jayaseelan J.C."/>
            <person name="Lee S."/>
            <person name="Li M."/>
            <person name="Ming W."/>
            <person name="Munidasa M."/>
            <person name="Muniz J."/>
            <person name="Nguyen L."/>
            <person name="Ongeri F."/>
            <person name="Osuji N."/>
            <person name="Pu L.-L."/>
            <person name="Puazo M."/>
            <person name="Qu C."/>
            <person name="Quiroz J."/>
            <person name="Raj R."/>
            <person name="Weissenberger G."/>
            <person name="Xin Y."/>
            <person name="Zou X."/>
            <person name="Han Y."/>
            <person name="Richards S."/>
            <person name="Worley K."/>
            <person name="Muzny D."/>
            <person name="Gibbs R."/>
        </authorList>
    </citation>
    <scope>NUCLEOTIDE SEQUENCE</scope>
    <source>
        <strain evidence="4">Sampled in the wild</strain>
    </source>
</reference>
<evidence type="ECO:0000256" key="2">
    <source>
        <dbReference type="ARBA" id="ARBA00024195"/>
    </source>
</evidence>
<comment type="similarity">
    <text evidence="2">Belongs to the peptidase S1 family. CLIP subfamily.</text>
</comment>
<evidence type="ECO:0000256" key="1">
    <source>
        <dbReference type="ARBA" id="ARBA00023157"/>
    </source>
</evidence>
<dbReference type="Pfam" id="PF00089">
    <property type="entry name" value="Trypsin"/>
    <property type="match status" value="1"/>
</dbReference>
<dbReference type="AlphaFoldDB" id="A0A8K0KHT2"/>
<evidence type="ECO:0000259" key="3">
    <source>
        <dbReference type="PROSITE" id="PS50240"/>
    </source>
</evidence>
<dbReference type="GO" id="GO:0006508">
    <property type="term" value="P:proteolysis"/>
    <property type="evidence" value="ECO:0007669"/>
    <property type="project" value="InterPro"/>
</dbReference>
<dbReference type="InterPro" id="IPR009003">
    <property type="entry name" value="Peptidase_S1_PA"/>
</dbReference>
<feature type="domain" description="Peptidase S1" evidence="3">
    <location>
        <begin position="1"/>
        <end position="122"/>
    </location>
</feature>
<dbReference type="InterPro" id="IPR051487">
    <property type="entry name" value="Ser/Thr_Proteases_Immune/Dev"/>
</dbReference>
<dbReference type="InterPro" id="IPR043504">
    <property type="entry name" value="Peptidase_S1_PA_chymotrypsin"/>
</dbReference>
<gene>
    <name evidence="4" type="ORF">J437_LFUL014086</name>
</gene>
<name>A0A8K0KHT2_LADFU</name>
<proteinExistence type="inferred from homology"/>
<organism evidence="4 5">
    <name type="scientific">Ladona fulva</name>
    <name type="common">Scarce chaser dragonfly</name>
    <name type="synonym">Libellula fulva</name>
    <dbReference type="NCBI Taxonomy" id="123851"/>
    <lineage>
        <taxon>Eukaryota</taxon>
        <taxon>Metazoa</taxon>
        <taxon>Ecdysozoa</taxon>
        <taxon>Arthropoda</taxon>
        <taxon>Hexapoda</taxon>
        <taxon>Insecta</taxon>
        <taxon>Pterygota</taxon>
        <taxon>Palaeoptera</taxon>
        <taxon>Odonata</taxon>
        <taxon>Epiprocta</taxon>
        <taxon>Anisoptera</taxon>
        <taxon>Libelluloidea</taxon>
        <taxon>Libellulidae</taxon>
        <taxon>Ladona</taxon>
    </lineage>
</organism>
<keyword evidence="5" id="KW-1185">Reference proteome</keyword>
<dbReference type="Proteomes" id="UP000792457">
    <property type="component" value="Unassembled WGS sequence"/>
</dbReference>
<reference evidence="4" key="2">
    <citation type="submission" date="2017-10" db="EMBL/GenBank/DDBJ databases">
        <title>Ladona fulva Genome sequencing and assembly.</title>
        <authorList>
            <person name="Murali S."/>
            <person name="Richards S."/>
            <person name="Bandaranaike D."/>
            <person name="Bellair M."/>
            <person name="Blankenburg K."/>
            <person name="Chao H."/>
            <person name="Dinh H."/>
            <person name="Doddapaneni H."/>
            <person name="Dugan-Rocha S."/>
            <person name="Elkadiri S."/>
            <person name="Gnanaolivu R."/>
            <person name="Hernandez B."/>
            <person name="Skinner E."/>
            <person name="Javaid M."/>
            <person name="Lee S."/>
            <person name="Li M."/>
            <person name="Ming W."/>
            <person name="Munidasa M."/>
            <person name="Muniz J."/>
            <person name="Nguyen L."/>
            <person name="Hughes D."/>
            <person name="Osuji N."/>
            <person name="Pu L.-L."/>
            <person name="Puazo M."/>
            <person name="Qu C."/>
            <person name="Quiroz J."/>
            <person name="Raj R."/>
            <person name="Weissenberger G."/>
            <person name="Xin Y."/>
            <person name="Zou X."/>
            <person name="Han Y."/>
            <person name="Worley K."/>
            <person name="Muzny D."/>
            <person name="Gibbs R."/>
        </authorList>
    </citation>
    <scope>NUCLEOTIDE SEQUENCE</scope>
    <source>
        <strain evidence="4">Sampled in the wild</strain>
    </source>
</reference>